<accession>A0A1H9KKI6</accession>
<evidence type="ECO:0000313" key="2">
    <source>
        <dbReference type="Proteomes" id="UP000199055"/>
    </source>
</evidence>
<protein>
    <submittedName>
        <fullName evidence="1">Uncharacterized protein</fullName>
    </submittedName>
</protein>
<dbReference type="EMBL" id="FOET01000025">
    <property type="protein sequence ID" value="SEQ99618.1"/>
    <property type="molecule type" value="Genomic_DNA"/>
</dbReference>
<organism evidence="1 2">
    <name type="scientific">Streptomyces radiopugnans</name>
    <dbReference type="NCBI Taxonomy" id="403935"/>
    <lineage>
        <taxon>Bacteria</taxon>
        <taxon>Bacillati</taxon>
        <taxon>Actinomycetota</taxon>
        <taxon>Actinomycetes</taxon>
        <taxon>Kitasatosporales</taxon>
        <taxon>Streptomycetaceae</taxon>
        <taxon>Streptomyces</taxon>
    </lineage>
</organism>
<gene>
    <name evidence="1" type="ORF">SAMN05216481_12516</name>
</gene>
<keyword evidence="2" id="KW-1185">Reference proteome</keyword>
<reference evidence="1 2" key="1">
    <citation type="submission" date="2016-10" db="EMBL/GenBank/DDBJ databases">
        <authorList>
            <person name="de Groot N.N."/>
        </authorList>
    </citation>
    <scope>NUCLEOTIDE SEQUENCE [LARGE SCALE GENOMIC DNA]</scope>
    <source>
        <strain evidence="1 2">CGMCC 4.3519</strain>
    </source>
</reference>
<name>A0A1H9KKI6_9ACTN</name>
<dbReference type="RefSeq" id="WP_218158331.1">
    <property type="nucleotide sequence ID" value="NZ_FOET01000025.1"/>
</dbReference>
<evidence type="ECO:0000313" key="1">
    <source>
        <dbReference type="EMBL" id="SEQ99618.1"/>
    </source>
</evidence>
<dbReference type="AlphaFoldDB" id="A0A1H9KKI6"/>
<dbReference type="Proteomes" id="UP000199055">
    <property type="component" value="Unassembled WGS sequence"/>
</dbReference>
<dbReference type="STRING" id="403935.SAMN05216481_12516"/>
<proteinExistence type="predicted"/>
<sequence>MCVHQRDRALCHRAEAADTPRLDRCRPACANVARTDHHADALLRHAAALEEQAHAVPDPLAERLTQRAIHLRSLAERHAHDRHYQEPPS</sequence>